<dbReference type="InterPro" id="IPR013885">
    <property type="entry name" value="DUF1764_euk"/>
</dbReference>
<gene>
    <name evidence="3" type="primary">LOC113146930</name>
</gene>
<reference evidence="3" key="1">
    <citation type="submission" date="2025-08" db="UniProtKB">
        <authorList>
            <consortium name="RefSeq"/>
        </authorList>
    </citation>
    <scope>IDENTIFICATION</scope>
</reference>
<dbReference type="Proteomes" id="UP000515125">
    <property type="component" value="Unplaced"/>
</dbReference>
<protein>
    <submittedName>
        <fullName evidence="3">Uncharacterized protein LOC113146930</fullName>
    </submittedName>
</protein>
<keyword evidence="2" id="KW-1185">Reference proteome</keyword>
<evidence type="ECO:0000313" key="3">
    <source>
        <dbReference type="RefSeq" id="XP_026191548.1"/>
    </source>
</evidence>
<name>A0A6P6RUM4_9EIME</name>
<dbReference type="RefSeq" id="XP_026191548.1">
    <property type="nucleotide sequence ID" value="XM_026335763.1"/>
</dbReference>
<organism evidence="2 3">
    <name type="scientific">Cyclospora cayetanensis</name>
    <dbReference type="NCBI Taxonomy" id="88456"/>
    <lineage>
        <taxon>Eukaryota</taxon>
        <taxon>Sar</taxon>
        <taxon>Alveolata</taxon>
        <taxon>Apicomplexa</taxon>
        <taxon>Conoidasida</taxon>
        <taxon>Coccidia</taxon>
        <taxon>Eucoccidiorida</taxon>
        <taxon>Eimeriorina</taxon>
        <taxon>Eimeriidae</taxon>
        <taxon>Cyclospora</taxon>
    </lineage>
</organism>
<dbReference type="AlphaFoldDB" id="A0A6P6RUM4"/>
<sequence length="236" mass="24816">MAVATAPSAASEIRPVIISTGKYGACRGVGAGGVVVMCADAELRLFMGKNPARFFCGATGGGKGPLGLQSQAGNRQTGGHTDTERHAGSNKKKPAPAELAARGAARGNSNSSNSSNSSSNSSSSNSSSSISSKRDIDALFAPLKAAQQQRQQQQKVERERQRQRMLWQQQKKKKHKKGEQQKQQQPPPGVAAAGLRKRTTDGLPIYSLEELKIAVAFAAAAHLSTQNSSIRGGKAH</sequence>
<feature type="region of interest" description="Disordered" evidence="1">
    <location>
        <begin position="66"/>
        <end position="195"/>
    </location>
</feature>
<feature type="compositionally biased region" description="Polar residues" evidence="1">
    <location>
        <begin position="68"/>
        <end position="80"/>
    </location>
</feature>
<evidence type="ECO:0000256" key="1">
    <source>
        <dbReference type="SAM" id="MobiDB-lite"/>
    </source>
</evidence>
<feature type="compositionally biased region" description="Low complexity" evidence="1">
    <location>
        <begin position="96"/>
        <end position="131"/>
    </location>
</feature>
<accession>A0A6P6RUM4</accession>
<proteinExistence type="predicted"/>
<dbReference type="Pfam" id="PF08576">
    <property type="entry name" value="DUF1764"/>
    <property type="match status" value="1"/>
</dbReference>
<dbReference type="GeneID" id="113146930"/>
<evidence type="ECO:0000313" key="2">
    <source>
        <dbReference type="Proteomes" id="UP000515125"/>
    </source>
</evidence>